<proteinExistence type="predicted"/>
<feature type="domain" description="Gfo/Idh/MocA-like oxidoreductase N-terminal" evidence="1">
    <location>
        <begin position="4"/>
        <end position="120"/>
    </location>
</feature>
<dbReference type="InterPro" id="IPR000683">
    <property type="entry name" value="Gfo/Idh/MocA-like_OxRdtase_N"/>
</dbReference>
<dbReference type="PANTHER" id="PTHR43377:SF1">
    <property type="entry name" value="BILIVERDIN REDUCTASE A"/>
    <property type="match status" value="1"/>
</dbReference>
<protein>
    <submittedName>
        <fullName evidence="3">DivH protein</fullName>
    </submittedName>
</protein>
<dbReference type="EMBL" id="HF563079">
    <property type="protein sequence ID" value="CCP20044.1"/>
    <property type="molecule type" value="Genomic_DNA"/>
</dbReference>
<dbReference type="Gene3D" id="3.30.360.10">
    <property type="entry name" value="Dihydrodipicolinate Reductase, domain 2"/>
    <property type="match status" value="1"/>
</dbReference>
<dbReference type="Pfam" id="PF01408">
    <property type="entry name" value="GFO_IDH_MocA"/>
    <property type="match status" value="1"/>
</dbReference>
<reference evidence="3" key="1">
    <citation type="journal article" date="2014" name="ChemBioChem">
        <title>Identification of the divergolide biosynthetic gene cluster.</title>
        <authorList>
            <person name="Xu Z."/>
            <person name="Ding L."/>
            <person name="Baunach M."/>
            <person name="Hertweck C."/>
        </authorList>
    </citation>
    <scope>NUCLEOTIDE SEQUENCE</scope>
</reference>
<evidence type="ECO:0000313" key="3">
    <source>
        <dbReference type="EMBL" id="CCP20044.1"/>
    </source>
</evidence>
<organism evidence="3">
    <name type="scientific">Streptomyces sp. HKI0576</name>
    <dbReference type="NCBI Taxonomy" id="995841"/>
    <lineage>
        <taxon>Bacteria</taxon>
        <taxon>Bacillati</taxon>
        <taxon>Actinomycetota</taxon>
        <taxon>Actinomycetes</taxon>
        <taxon>Kitasatosporales</taxon>
        <taxon>Streptomycetaceae</taxon>
        <taxon>Streptomyces</taxon>
    </lineage>
</organism>
<dbReference type="SUPFAM" id="SSF55347">
    <property type="entry name" value="Glyceraldehyde-3-phosphate dehydrogenase-like, C-terminal domain"/>
    <property type="match status" value="1"/>
</dbReference>
<dbReference type="GO" id="GO:0000166">
    <property type="term" value="F:nucleotide binding"/>
    <property type="evidence" value="ECO:0007669"/>
    <property type="project" value="InterPro"/>
</dbReference>
<dbReference type="InterPro" id="IPR051450">
    <property type="entry name" value="Gfo/Idh/MocA_Oxidoreductases"/>
</dbReference>
<gene>
    <name evidence="3" type="primary">divH</name>
</gene>
<dbReference type="InterPro" id="IPR036291">
    <property type="entry name" value="NAD(P)-bd_dom_sf"/>
</dbReference>
<dbReference type="PANTHER" id="PTHR43377">
    <property type="entry name" value="BILIVERDIN REDUCTASE A"/>
    <property type="match status" value="1"/>
</dbReference>
<dbReference type="InterPro" id="IPR055170">
    <property type="entry name" value="GFO_IDH_MocA-like_dom"/>
</dbReference>
<dbReference type="Gene3D" id="3.40.50.720">
    <property type="entry name" value="NAD(P)-binding Rossmann-like Domain"/>
    <property type="match status" value="1"/>
</dbReference>
<dbReference type="AlphaFoldDB" id="A0A0A0MP69"/>
<dbReference type="SUPFAM" id="SSF51735">
    <property type="entry name" value="NAD(P)-binding Rossmann-fold domains"/>
    <property type="match status" value="1"/>
</dbReference>
<dbReference type="Pfam" id="PF22725">
    <property type="entry name" value="GFO_IDH_MocA_C3"/>
    <property type="match status" value="1"/>
</dbReference>
<accession>A0A0A0MP69</accession>
<evidence type="ECO:0000259" key="1">
    <source>
        <dbReference type="Pfam" id="PF01408"/>
    </source>
</evidence>
<sequence>MTLRLAMVGFGWAARSIWLPRLRRQPDLAVTTVVDPDAAARAAAEDDGVGTVLDRPDALSAVDVDLAVVAVPNHAHCAVAAALLRRGIAVFLEKPVCLTETEAEELASAEKEGGAVLIAGSAARHRPDVRALGGLAADIGPIRHVRLDWVRASGVPGTGWFTRQDLSGGGVLVDLGWHLLDVLLAVLGPVEFDDVVGTTGTDFVGRSSAQAAWKDAAATGAVADVEDTVRGFLVAADGTSVALHASWASHATRDTTTVELHGNAGTARLTCTFGFSPNRVAEPVLTLTRDGASDAVPFAAEPVGAEYDRQVAALTALLADPASRGRAVDDARWTVRLIERLYASARGRTSCAVA</sequence>
<evidence type="ECO:0000259" key="2">
    <source>
        <dbReference type="Pfam" id="PF22725"/>
    </source>
</evidence>
<feature type="domain" description="GFO/IDH/MocA-like oxidoreductase" evidence="2">
    <location>
        <begin position="138"/>
        <end position="267"/>
    </location>
</feature>
<name>A0A0A0MP69_9ACTN</name>